<dbReference type="PANTHER" id="PTHR47191:SF2">
    <property type="entry name" value="OS05G0170800 PROTEIN"/>
    <property type="match status" value="1"/>
</dbReference>
<name>A0A2W5GGC3_9SPHI</name>
<dbReference type="Proteomes" id="UP000249645">
    <property type="component" value="Unassembled WGS sequence"/>
</dbReference>
<dbReference type="InterPro" id="IPR036767">
    <property type="entry name" value="ApaG_sf"/>
</dbReference>
<dbReference type="Gene3D" id="2.60.40.1470">
    <property type="entry name" value="ApaG domain"/>
    <property type="match status" value="1"/>
</dbReference>
<dbReference type="Pfam" id="PF04379">
    <property type="entry name" value="DUF525"/>
    <property type="match status" value="1"/>
</dbReference>
<dbReference type="PROSITE" id="PS51087">
    <property type="entry name" value="APAG"/>
    <property type="match status" value="1"/>
</dbReference>
<feature type="domain" description="ApaG" evidence="1">
    <location>
        <begin position="3"/>
        <end position="128"/>
    </location>
</feature>
<organism evidence="2 3">
    <name type="scientific">Pseudopedobacter saltans</name>
    <dbReference type="NCBI Taxonomy" id="151895"/>
    <lineage>
        <taxon>Bacteria</taxon>
        <taxon>Pseudomonadati</taxon>
        <taxon>Bacteroidota</taxon>
        <taxon>Sphingobacteriia</taxon>
        <taxon>Sphingobacteriales</taxon>
        <taxon>Sphingobacteriaceae</taxon>
        <taxon>Pseudopedobacter</taxon>
    </lineage>
</organism>
<proteinExistence type="predicted"/>
<protein>
    <submittedName>
        <fullName evidence="2">Co2+/Mg2+ efflux protein ApaG</fullName>
    </submittedName>
</protein>
<evidence type="ECO:0000313" key="3">
    <source>
        <dbReference type="Proteomes" id="UP000249645"/>
    </source>
</evidence>
<dbReference type="EMBL" id="QFOI01000300">
    <property type="protein sequence ID" value="PZP44746.1"/>
    <property type="molecule type" value="Genomic_DNA"/>
</dbReference>
<reference evidence="2 3" key="1">
    <citation type="submission" date="2017-11" db="EMBL/GenBank/DDBJ databases">
        <title>Infants hospitalized years apart are colonized by the same room-sourced microbial strains.</title>
        <authorList>
            <person name="Brooks B."/>
            <person name="Olm M.R."/>
            <person name="Firek B.A."/>
            <person name="Baker R."/>
            <person name="Thomas B.C."/>
            <person name="Morowitz M.J."/>
            <person name="Banfield J.F."/>
        </authorList>
    </citation>
    <scope>NUCLEOTIDE SEQUENCE [LARGE SCALE GENOMIC DNA]</scope>
    <source>
        <strain evidence="2">S2_009_000_R2_76</strain>
    </source>
</reference>
<dbReference type="SUPFAM" id="SSF110069">
    <property type="entry name" value="ApaG-like"/>
    <property type="match status" value="1"/>
</dbReference>
<comment type="caution">
    <text evidence="2">The sequence shown here is derived from an EMBL/GenBank/DDBJ whole genome shotgun (WGS) entry which is preliminary data.</text>
</comment>
<gene>
    <name evidence="2" type="ORF">DI598_14135</name>
</gene>
<dbReference type="AlphaFoldDB" id="A0A2W5GGC3"/>
<dbReference type="InterPro" id="IPR007474">
    <property type="entry name" value="ApaG_domain"/>
</dbReference>
<sequence>MVSLVSNGIKVSVETFYQESQSNPIAGQCVFAYRISIENHNSFAIKLLSRLWYIFDSNNDRKEVEGEGVVGLQPVINPGSSFQYVSACHLATEMGRMLGYYWFENQDDMSRFEVKIPPFEMVAPLKLN</sequence>
<dbReference type="NCBIfam" id="NF003967">
    <property type="entry name" value="PRK05461.1"/>
    <property type="match status" value="1"/>
</dbReference>
<evidence type="ECO:0000313" key="2">
    <source>
        <dbReference type="EMBL" id="PZP44746.1"/>
    </source>
</evidence>
<evidence type="ECO:0000259" key="1">
    <source>
        <dbReference type="PROSITE" id="PS51087"/>
    </source>
</evidence>
<dbReference type="PANTHER" id="PTHR47191">
    <property type="entry name" value="OS05G0170800 PROTEIN"/>
    <property type="match status" value="1"/>
</dbReference>
<accession>A0A2W5GGC3</accession>
<dbReference type="InterPro" id="IPR050718">
    <property type="entry name" value="ApaG-like"/>
</dbReference>